<organism evidence="1 2">
    <name type="scientific">Panagrolaimus sp. PS1159</name>
    <dbReference type="NCBI Taxonomy" id="55785"/>
    <lineage>
        <taxon>Eukaryota</taxon>
        <taxon>Metazoa</taxon>
        <taxon>Ecdysozoa</taxon>
        <taxon>Nematoda</taxon>
        <taxon>Chromadorea</taxon>
        <taxon>Rhabditida</taxon>
        <taxon>Tylenchina</taxon>
        <taxon>Panagrolaimomorpha</taxon>
        <taxon>Panagrolaimoidea</taxon>
        <taxon>Panagrolaimidae</taxon>
        <taxon>Panagrolaimus</taxon>
    </lineage>
</organism>
<dbReference type="WBParaSite" id="PS1159_v2.g2940.t1">
    <property type="protein sequence ID" value="PS1159_v2.g2940.t1"/>
    <property type="gene ID" value="PS1159_v2.g2940"/>
</dbReference>
<accession>A0AC35G924</accession>
<protein>
    <submittedName>
        <fullName evidence="2">DOMON domain-containing protein</fullName>
    </submittedName>
</protein>
<name>A0AC35G924_9BILA</name>
<dbReference type="Proteomes" id="UP000887580">
    <property type="component" value="Unplaced"/>
</dbReference>
<sequence length="866" mass="95594">MNPKTPIGYHDLNNPKVSKTKVCICDDSGVPVKAVPSRVRARRQVRNPFEDREEPEFAGLPDMAKIGQISIAELTGQAKYNVKMDPFACSDVTVLKVLSGGKSRVVDAFAQSKYGLEPDEFFGVVDAFAQSKYGLEPDEFFGGEQSFTDVSASEENGEAIVLFKRSLKGSDVADHSIMPGNTQFFWANGPEGNLPVRISGAAHIETGYVNFFNTTEPVIADLDELELPTTVYIPPPPTSAPKTTTTERRTTTTEEEKEEILAIQTVKQVEATRRTTQPSTEATTEETTTELPFIPVEVTEEATDAPTTTTTTTTSKPLRRPPTTESNLIDEPDSGEREVVEPIVLSGETSQSHPAAEIAPCHGSFVYPPKCNENCVYAVNWQTDGGNAHFNLWAKLKPKMWSGIGFSKEGAMMNADAIIVSVLEDSSVTVMDQFSPGYGRPTIDESQDIFGVSTRYMNGQVMANFSRSLTTTDAGNDIDLSECQFFLFLQSGGHLEGGSNELRKHFETPISSSSRICLGKCGAKEEIPSTTLNPFEDNTVTKKQHKSDQNTVQLAGSPSLVIPALKPPTHFVYDAVLKFKDIPFKSDFNDIESPEAEKMAVSIRNQLGPVLKEKWPQLQRIGIIKFAGPPVKALTRMEFDGRDSPTVKEVETYLKQIAVAGKVGNLQIDSNDIMLAEQKPKVESEEQRQYQTLITWIVIVIAILILLTLILCCCCWSVCRKSKRKTYPAKQMSFAPPVVHQSFAGPYISEPIYDAKHQQQQDRTLSKRQMTSGGSSSPESSPQPKNHPEETPKGMGETTYQEWYTKVASKDVPTHHQESTLSAAVSRPHSRMSGVSGTPYISYPHESGYYTLGGENRLPPPYYRQY</sequence>
<reference evidence="2" key="1">
    <citation type="submission" date="2022-11" db="UniProtKB">
        <authorList>
            <consortium name="WormBaseParasite"/>
        </authorList>
    </citation>
    <scope>IDENTIFICATION</scope>
</reference>
<evidence type="ECO:0000313" key="1">
    <source>
        <dbReference type="Proteomes" id="UP000887580"/>
    </source>
</evidence>
<evidence type="ECO:0000313" key="2">
    <source>
        <dbReference type="WBParaSite" id="PS1159_v2.g2940.t1"/>
    </source>
</evidence>
<proteinExistence type="predicted"/>